<keyword evidence="3" id="KW-0067">ATP-binding</keyword>
<evidence type="ECO:0000256" key="4">
    <source>
        <dbReference type="ARBA" id="ARBA00023186"/>
    </source>
</evidence>
<dbReference type="NCBIfam" id="NF000592">
    <property type="entry name" value="PRK00013.1"/>
    <property type="match status" value="1"/>
</dbReference>
<dbReference type="SUPFAM" id="SSF48592">
    <property type="entry name" value="GroEL equatorial domain-like"/>
    <property type="match status" value="1"/>
</dbReference>
<dbReference type="Pfam" id="PF00118">
    <property type="entry name" value="Cpn60_TCP1"/>
    <property type="match status" value="1"/>
</dbReference>
<accession>A0A8X9A7N8</accession>
<dbReference type="AlphaFoldDB" id="A0A8X9A7N8"/>
<dbReference type="PANTHER" id="PTHR45633">
    <property type="entry name" value="60 KDA HEAT SHOCK PROTEIN, MITOCHONDRIAL"/>
    <property type="match status" value="1"/>
</dbReference>
<proteinExistence type="inferred from homology"/>
<name>A0A8X9A7N8_SALSN</name>
<dbReference type="FunFam" id="3.50.7.10:FF:000001">
    <property type="entry name" value="60 kDa chaperonin"/>
    <property type="match status" value="1"/>
</dbReference>
<dbReference type="EMBL" id="PNBA02000002">
    <property type="protein sequence ID" value="KAG6432812.1"/>
    <property type="molecule type" value="Genomic_DNA"/>
</dbReference>
<evidence type="ECO:0000256" key="2">
    <source>
        <dbReference type="ARBA" id="ARBA00022741"/>
    </source>
</evidence>
<dbReference type="GO" id="GO:0042026">
    <property type="term" value="P:protein refolding"/>
    <property type="evidence" value="ECO:0007669"/>
    <property type="project" value="InterPro"/>
</dbReference>
<dbReference type="SUPFAM" id="SSF54849">
    <property type="entry name" value="GroEL-intermediate domain like"/>
    <property type="match status" value="2"/>
</dbReference>
<comment type="caution">
    <text evidence="6">The sequence shown here is derived from an EMBL/GenBank/DDBJ whole genome shotgun (WGS) entry which is preliminary data.</text>
</comment>
<dbReference type="NCBIfam" id="NF009487">
    <property type="entry name" value="PRK12849.1"/>
    <property type="match status" value="1"/>
</dbReference>
<dbReference type="GO" id="GO:0005524">
    <property type="term" value="F:ATP binding"/>
    <property type="evidence" value="ECO:0007669"/>
    <property type="project" value="UniProtKB-KW"/>
</dbReference>
<dbReference type="NCBIfam" id="NF009489">
    <property type="entry name" value="PRK12851.1"/>
    <property type="match status" value="1"/>
</dbReference>
<dbReference type="NCBIfam" id="NF009488">
    <property type="entry name" value="PRK12850.1"/>
    <property type="match status" value="1"/>
</dbReference>
<sequence length="626" mass="66004">MASANTISTASILPSSSKQNGLKNRKVNQLLQQGQRIGQKQSRNRFVVKANAKEIAFDQKSRSAMQSGIDKLANAVGLTLGPRGNYWRTGVVTIMYSAHLGAGLAAGRNVVLDEFGSPKVVNDGVTIARAIELPDAMENAGAALIREVASKTNDSAGDGTTTASVLAREVIKLGLLSVTSGANAVAVKKGIEKTVQGLVDELEKKARPVKGRDDIKAIASISAGNDEIIGTMIADAIDKVGPDGVLSIESSSSFETTVDVEEGMEVCIKGFPSRVIDRGYISPQFVTNPEKLTVEFENARVLVTDQKISAIKDIIPLLEKTTQLRAPLLIIAEDVTGEALATLVVNKLRGVVNVAAIKAPGFGERRKAVLQDIAILTGAEYQATDLGLRVEDTDIDQLGIARKITISKDSTTVIADAASKDELLARVAQLKRELSETDSVYDSEKLAERIAKLSGGVAVIKVGAATETELEDRKLRIEDAKNATFAAIEEGIVPGGGAALVHLSNFVPEIKDKLEDADERLGADIIQKALVAPAALIAQNAGVEGEVVVEKVRANEWEFGYNALTDSYENLVESGVIDPAKVTRCALQNAASVAGMVLTTQAIVVEKAKPKAAAAAGQPPAGSYAV</sequence>
<evidence type="ECO:0008006" key="8">
    <source>
        <dbReference type="Google" id="ProtNLM"/>
    </source>
</evidence>
<dbReference type="Gene3D" id="1.10.560.10">
    <property type="entry name" value="GroEL-like equatorial domain"/>
    <property type="match status" value="1"/>
</dbReference>
<dbReference type="NCBIfam" id="TIGR02348">
    <property type="entry name" value="GroEL"/>
    <property type="match status" value="1"/>
</dbReference>
<dbReference type="Gene3D" id="3.50.7.10">
    <property type="entry name" value="GroEL"/>
    <property type="match status" value="1"/>
</dbReference>
<evidence type="ECO:0000313" key="7">
    <source>
        <dbReference type="Proteomes" id="UP000298416"/>
    </source>
</evidence>
<dbReference type="InterPro" id="IPR018370">
    <property type="entry name" value="Chaperonin_Cpn60_CS"/>
</dbReference>
<keyword evidence="2" id="KW-0547">Nucleotide-binding</keyword>
<evidence type="ECO:0000256" key="5">
    <source>
        <dbReference type="RuleBase" id="RU000418"/>
    </source>
</evidence>
<dbReference type="GO" id="GO:0140662">
    <property type="term" value="F:ATP-dependent protein folding chaperone"/>
    <property type="evidence" value="ECO:0007669"/>
    <property type="project" value="InterPro"/>
</dbReference>
<dbReference type="InterPro" id="IPR027413">
    <property type="entry name" value="GROEL-like_equatorial_sf"/>
</dbReference>
<dbReference type="InterPro" id="IPR027410">
    <property type="entry name" value="TCP-1-like_intermed_sf"/>
</dbReference>
<dbReference type="InterPro" id="IPR001844">
    <property type="entry name" value="Cpn60/GroEL"/>
</dbReference>
<gene>
    <name evidence="6" type="ORF">SASPL_104399</name>
</gene>
<keyword evidence="7" id="KW-1185">Reference proteome</keyword>
<reference evidence="6" key="2">
    <citation type="submission" date="2020-08" db="EMBL/GenBank/DDBJ databases">
        <title>Plant Genome Project.</title>
        <authorList>
            <person name="Zhang R.-G."/>
        </authorList>
    </citation>
    <scope>NUCLEOTIDE SEQUENCE</scope>
    <source>
        <strain evidence="6">Huo1</strain>
        <tissue evidence="6">Leaf</tissue>
    </source>
</reference>
<evidence type="ECO:0000313" key="6">
    <source>
        <dbReference type="EMBL" id="KAG6432812.1"/>
    </source>
</evidence>
<evidence type="ECO:0000256" key="1">
    <source>
        <dbReference type="ARBA" id="ARBA00006607"/>
    </source>
</evidence>
<dbReference type="SUPFAM" id="SSF52029">
    <property type="entry name" value="GroEL apical domain-like"/>
    <property type="match status" value="1"/>
</dbReference>
<dbReference type="PRINTS" id="PR00298">
    <property type="entry name" value="CHAPERONIN60"/>
</dbReference>
<dbReference type="Gene3D" id="3.30.260.10">
    <property type="entry name" value="TCP-1-like chaperonin intermediate domain"/>
    <property type="match status" value="1"/>
</dbReference>
<keyword evidence="4" id="KW-0143">Chaperone</keyword>
<evidence type="ECO:0000256" key="3">
    <source>
        <dbReference type="ARBA" id="ARBA00022840"/>
    </source>
</evidence>
<organism evidence="6">
    <name type="scientific">Salvia splendens</name>
    <name type="common">Scarlet sage</name>
    <dbReference type="NCBI Taxonomy" id="180675"/>
    <lineage>
        <taxon>Eukaryota</taxon>
        <taxon>Viridiplantae</taxon>
        <taxon>Streptophyta</taxon>
        <taxon>Embryophyta</taxon>
        <taxon>Tracheophyta</taxon>
        <taxon>Spermatophyta</taxon>
        <taxon>Magnoliopsida</taxon>
        <taxon>eudicotyledons</taxon>
        <taxon>Gunneridae</taxon>
        <taxon>Pentapetalae</taxon>
        <taxon>asterids</taxon>
        <taxon>lamiids</taxon>
        <taxon>Lamiales</taxon>
        <taxon>Lamiaceae</taxon>
        <taxon>Nepetoideae</taxon>
        <taxon>Mentheae</taxon>
        <taxon>Salviinae</taxon>
        <taxon>Salvia</taxon>
        <taxon>Salvia subgen. Calosphace</taxon>
        <taxon>core Calosphace</taxon>
    </lineage>
</organism>
<dbReference type="Proteomes" id="UP000298416">
    <property type="component" value="Unassembled WGS sequence"/>
</dbReference>
<protein>
    <recommendedName>
        <fullName evidence="8">Chaperonin GroEL</fullName>
    </recommendedName>
</protein>
<dbReference type="InterPro" id="IPR002423">
    <property type="entry name" value="Cpn60/GroEL/TCP-1"/>
</dbReference>
<dbReference type="PROSITE" id="PS00296">
    <property type="entry name" value="CHAPERONINS_CPN60"/>
    <property type="match status" value="1"/>
</dbReference>
<dbReference type="CDD" id="cd03344">
    <property type="entry name" value="GroEL"/>
    <property type="match status" value="1"/>
</dbReference>
<dbReference type="InterPro" id="IPR027409">
    <property type="entry name" value="GroEL-like_apical_dom_sf"/>
</dbReference>
<reference evidence="6" key="1">
    <citation type="submission" date="2018-01" db="EMBL/GenBank/DDBJ databases">
        <authorList>
            <person name="Mao J.F."/>
        </authorList>
    </citation>
    <scope>NUCLEOTIDE SEQUENCE</scope>
    <source>
        <strain evidence="6">Huo1</strain>
        <tissue evidence="6">Leaf</tissue>
    </source>
</reference>
<comment type="similarity">
    <text evidence="1 5">Belongs to the chaperonin (HSP60) family.</text>
</comment>